<dbReference type="EMBL" id="JAOPHQ010002575">
    <property type="protein sequence ID" value="KAK0146456.1"/>
    <property type="molecule type" value="Genomic_DNA"/>
</dbReference>
<name>A0AA47MUM3_MERPO</name>
<evidence type="ECO:0000313" key="1">
    <source>
        <dbReference type="EMBL" id="KAK0146456.1"/>
    </source>
</evidence>
<reference evidence="1" key="1">
    <citation type="journal article" date="2023" name="Front. Mar. Sci.">
        <title>A new Merluccius polli reference genome to investigate the effects of global change in West African waters.</title>
        <authorList>
            <person name="Mateo J.L."/>
            <person name="Blanco-Fernandez C."/>
            <person name="Garcia-Vazquez E."/>
            <person name="Machado-Schiaffino G."/>
        </authorList>
    </citation>
    <scope>NUCLEOTIDE SEQUENCE</scope>
    <source>
        <strain evidence="1">C29</strain>
        <tissue evidence="1">Fin</tissue>
    </source>
</reference>
<organism evidence="1 2">
    <name type="scientific">Merluccius polli</name>
    <name type="common">Benguela hake</name>
    <name type="synonym">Merluccius cadenati</name>
    <dbReference type="NCBI Taxonomy" id="89951"/>
    <lineage>
        <taxon>Eukaryota</taxon>
        <taxon>Metazoa</taxon>
        <taxon>Chordata</taxon>
        <taxon>Craniata</taxon>
        <taxon>Vertebrata</taxon>
        <taxon>Euteleostomi</taxon>
        <taxon>Actinopterygii</taxon>
        <taxon>Neopterygii</taxon>
        <taxon>Teleostei</taxon>
        <taxon>Neoteleostei</taxon>
        <taxon>Acanthomorphata</taxon>
        <taxon>Zeiogadaria</taxon>
        <taxon>Gadariae</taxon>
        <taxon>Gadiformes</taxon>
        <taxon>Gadoidei</taxon>
        <taxon>Merlucciidae</taxon>
        <taxon>Merluccius</taxon>
    </lineage>
</organism>
<dbReference type="AlphaFoldDB" id="A0AA47MUM3"/>
<gene>
    <name evidence="1" type="ORF">N1851_014234</name>
</gene>
<dbReference type="Proteomes" id="UP001174136">
    <property type="component" value="Unassembled WGS sequence"/>
</dbReference>
<sequence>MTTPVEDIEICSVKEEADPAMALTKELLHIQVEMKHFQQDRKQLWAWQRLREVLQSWLKISSDDDHMERNSVCQQLEESIDRLSDDLAKQKPAMMLHAARVQHLDAVLTALDTPSTDI</sequence>
<accession>A0AA47MUM3</accession>
<evidence type="ECO:0000313" key="2">
    <source>
        <dbReference type="Proteomes" id="UP001174136"/>
    </source>
</evidence>
<keyword evidence="2" id="KW-1185">Reference proteome</keyword>
<comment type="caution">
    <text evidence="1">The sequence shown here is derived from an EMBL/GenBank/DDBJ whole genome shotgun (WGS) entry which is preliminary data.</text>
</comment>
<proteinExistence type="predicted"/>
<protein>
    <submittedName>
        <fullName evidence="1">Uncharacterized protein</fullName>
    </submittedName>
</protein>